<evidence type="ECO:0000313" key="1">
    <source>
        <dbReference type="EMBL" id="KFE56469.1"/>
    </source>
</evidence>
<reference evidence="1 2" key="1">
    <citation type="submission" date="2014-07" db="EMBL/GenBank/DDBJ databases">
        <title>Draft Genome Sequences of Environmental Pseudomonas syringae strains.</title>
        <authorList>
            <person name="Baltrus D.A."/>
            <person name="Berge O."/>
            <person name="Morris C."/>
        </authorList>
    </citation>
    <scope>NUCLEOTIDE SEQUENCE [LARGE SCALE GENOMIC DNA]</scope>
    <source>
        <strain evidence="1 2">GAW0119</strain>
    </source>
</reference>
<gene>
    <name evidence="1" type="ORF">IV01_09135</name>
</gene>
<dbReference type="PATRIC" id="fig|317.175.peg.1896"/>
<dbReference type="GO" id="GO:0006281">
    <property type="term" value="P:DNA repair"/>
    <property type="evidence" value="ECO:0007669"/>
    <property type="project" value="InterPro"/>
</dbReference>
<dbReference type="InterPro" id="IPR011257">
    <property type="entry name" value="DNA_glycosylase"/>
</dbReference>
<proteinExistence type="predicted"/>
<keyword evidence="2" id="KW-1185">Reference proteome</keyword>
<organism evidence="1 2">
    <name type="scientific">Pseudomonas syringae</name>
    <dbReference type="NCBI Taxonomy" id="317"/>
    <lineage>
        <taxon>Bacteria</taxon>
        <taxon>Pseudomonadati</taxon>
        <taxon>Pseudomonadota</taxon>
        <taxon>Gammaproteobacteria</taxon>
        <taxon>Pseudomonadales</taxon>
        <taxon>Pseudomonadaceae</taxon>
        <taxon>Pseudomonas</taxon>
    </lineage>
</organism>
<dbReference type="GO" id="GO:0008168">
    <property type="term" value="F:methyltransferase activity"/>
    <property type="evidence" value="ECO:0007669"/>
    <property type="project" value="UniProtKB-KW"/>
</dbReference>
<dbReference type="Gene3D" id="1.10.340.30">
    <property type="entry name" value="Hypothetical protein, domain 2"/>
    <property type="match status" value="1"/>
</dbReference>
<dbReference type="EMBL" id="JPQU01000027">
    <property type="protein sequence ID" value="KFE56469.1"/>
    <property type="molecule type" value="Genomic_DNA"/>
</dbReference>
<evidence type="ECO:0000313" key="2">
    <source>
        <dbReference type="Proteomes" id="UP000028631"/>
    </source>
</evidence>
<dbReference type="SUPFAM" id="SSF48150">
    <property type="entry name" value="DNA-glycosylase"/>
    <property type="match status" value="1"/>
</dbReference>
<keyword evidence="1" id="KW-0489">Methyltransferase</keyword>
<sequence length="143" mass="16225">MSKNIGALDLNIHLGKDDEHALFKWLIASFLMGKRIRSGIAADAYKVIIDKHQRDTPRKLAACTHGELVKMLGEGGYARYDESTAERLLKLSKKLNEEYGGKIMKIREVSADRADFEKRLTDFEGIGPKTVEIFLRDAREVLF</sequence>
<name>A0A085VM06_PSESX</name>
<comment type="caution">
    <text evidence="1">The sequence shown here is derived from an EMBL/GenBank/DDBJ whole genome shotgun (WGS) entry which is preliminary data.</text>
</comment>
<dbReference type="Proteomes" id="UP000028631">
    <property type="component" value="Unassembled WGS sequence"/>
</dbReference>
<accession>A0A085VM06</accession>
<dbReference type="RefSeq" id="WP_032627723.1">
    <property type="nucleotide sequence ID" value="NZ_JPQU01000027.1"/>
</dbReference>
<dbReference type="AlphaFoldDB" id="A0A085VM06"/>
<protein>
    <submittedName>
        <fullName evidence="1">DNA methylase</fullName>
    </submittedName>
</protein>
<keyword evidence="1" id="KW-0808">Transferase</keyword>
<dbReference type="OrthoDB" id="3078554at2"/>
<dbReference type="GO" id="GO:0032259">
    <property type="term" value="P:methylation"/>
    <property type="evidence" value="ECO:0007669"/>
    <property type="project" value="UniProtKB-KW"/>
</dbReference>